<dbReference type="Pfam" id="PF01547">
    <property type="entry name" value="SBP_bac_1"/>
    <property type="match status" value="1"/>
</dbReference>
<dbReference type="PANTHER" id="PTHR43649">
    <property type="entry name" value="ARABINOSE-BINDING PROTEIN-RELATED"/>
    <property type="match status" value="1"/>
</dbReference>
<dbReference type="Gene3D" id="3.40.190.10">
    <property type="entry name" value="Periplasmic binding protein-like II"/>
    <property type="match status" value="1"/>
</dbReference>
<reference evidence="2 3" key="1">
    <citation type="submission" date="2023-03" db="EMBL/GenBank/DDBJ databases">
        <title>Bacillus Genome Sequencing.</title>
        <authorList>
            <person name="Dunlap C."/>
        </authorList>
    </citation>
    <scope>NUCLEOTIDE SEQUENCE [LARGE SCALE GENOMIC DNA]</scope>
    <source>
        <strain evidence="2 3">NRS-52</strain>
    </source>
</reference>
<dbReference type="SUPFAM" id="SSF53850">
    <property type="entry name" value="Periplasmic binding protein-like II"/>
    <property type="match status" value="1"/>
</dbReference>
<dbReference type="InterPro" id="IPR050490">
    <property type="entry name" value="Bact_solute-bd_prot1"/>
</dbReference>
<proteinExistence type="predicted"/>
<dbReference type="EMBL" id="JARTLD010000009">
    <property type="protein sequence ID" value="MED5016519.1"/>
    <property type="molecule type" value="Genomic_DNA"/>
</dbReference>
<dbReference type="RefSeq" id="WP_328275656.1">
    <property type="nucleotide sequence ID" value="NZ_JARTLD010000009.1"/>
</dbReference>
<evidence type="ECO:0000313" key="3">
    <source>
        <dbReference type="Proteomes" id="UP001343257"/>
    </source>
</evidence>
<dbReference type="InterPro" id="IPR006059">
    <property type="entry name" value="SBP"/>
</dbReference>
<gene>
    <name evidence="2" type="ORF">P9847_04265</name>
</gene>
<dbReference type="PANTHER" id="PTHR43649:SF12">
    <property type="entry name" value="DIACETYLCHITOBIOSE BINDING PROTEIN DASA"/>
    <property type="match status" value="1"/>
</dbReference>
<accession>A0ABU6PQ51</accession>
<feature type="region of interest" description="Disordered" evidence="1">
    <location>
        <begin position="56"/>
        <end position="79"/>
    </location>
</feature>
<evidence type="ECO:0000256" key="1">
    <source>
        <dbReference type="SAM" id="MobiDB-lite"/>
    </source>
</evidence>
<organism evidence="2 3">
    <name type="scientific">Paenibacillus chibensis</name>
    <dbReference type="NCBI Taxonomy" id="59846"/>
    <lineage>
        <taxon>Bacteria</taxon>
        <taxon>Bacillati</taxon>
        <taxon>Bacillota</taxon>
        <taxon>Bacilli</taxon>
        <taxon>Bacillales</taxon>
        <taxon>Paenibacillaceae</taxon>
        <taxon>Paenibacillus</taxon>
    </lineage>
</organism>
<keyword evidence="3" id="KW-1185">Reference proteome</keyword>
<name>A0ABU6PQ51_9BACL</name>
<comment type="caution">
    <text evidence="2">The sequence shown here is derived from an EMBL/GenBank/DDBJ whole genome shotgun (WGS) entry which is preliminary data.</text>
</comment>
<evidence type="ECO:0000313" key="2">
    <source>
        <dbReference type="EMBL" id="MED5016519.1"/>
    </source>
</evidence>
<protein>
    <submittedName>
        <fullName evidence="2">Sugar ABC transporter substrate-binding protein</fullName>
    </submittedName>
</protein>
<sequence length="488" mass="54544">MLYMLFYVQHDLSYFVYNDFIKGGRGIMFRKGKWVSLSLTMVLSFMLVLSGCNSGNNSNESNTADSKTDTKTEATNATPDKDAKSVIEFMGWGGDSEKAVFEKLIASYMKKYPNKKVKYTVVPPAEYYQKLDTLIAAKKTPDVFYAGGAHFNKLVSSGVLLNLESQLSSSEMVDTNNVWKQGLDRYRYDGTTVGKGDLYGLPKDVGPWAFAYNKDLFDKAGLPYPSAKAGEYTWDHMIADAKKITTTNERGKIDTFGVAAYSLESAVWANGGDWVDPASGKITIDTPEFAQAMQFVADLSLVNKVSPSPDDEKAQNGYTRFVAGKVAMFPMGPWDQPGFWDLPFQWDIAAWPASPNTGKTATWLGSLGFVVSKNTEYPEDSFELASYLSLDKDSQKENYVLGQAVPNLIDMAKGEFMEVDKAPKTRQVFIDIIEDYGRPPIEVSSKNTKWLDTFWQDASQVWNGKKTAAEFVKEEQPKLQKLYDENNK</sequence>
<dbReference type="CDD" id="cd13585">
    <property type="entry name" value="PBP2_TMBP_like"/>
    <property type="match status" value="1"/>
</dbReference>
<dbReference type="Proteomes" id="UP001343257">
    <property type="component" value="Unassembled WGS sequence"/>
</dbReference>